<gene>
    <name evidence="7" type="ORF">NGM99_09765</name>
</gene>
<dbReference type="SUPFAM" id="SSF53335">
    <property type="entry name" value="S-adenosyl-L-methionine-dependent methyltransferases"/>
    <property type="match status" value="1"/>
</dbReference>
<accession>A0ABT1C5M2</accession>
<dbReference type="PANTHER" id="PTHR43667:SF1">
    <property type="entry name" value="CYCLOPROPANE-FATTY-ACYL-PHOSPHOLIPID SYNTHASE"/>
    <property type="match status" value="1"/>
</dbReference>
<reference evidence="7 8" key="1">
    <citation type="submission" date="2022-06" db="EMBL/GenBank/DDBJ databases">
        <title>Mesorhizobium sp. strain RP14 Genome sequencing and assembly.</title>
        <authorList>
            <person name="Kim I."/>
        </authorList>
    </citation>
    <scope>NUCLEOTIDE SEQUENCE [LARGE SCALE GENOMIC DNA]</scope>
    <source>
        <strain evidence="8">RP14(2022)</strain>
    </source>
</reference>
<evidence type="ECO:0000256" key="4">
    <source>
        <dbReference type="ARBA" id="ARBA00022691"/>
    </source>
</evidence>
<dbReference type="InterPro" id="IPR029063">
    <property type="entry name" value="SAM-dependent_MTases_sf"/>
</dbReference>
<evidence type="ECO:0000256" key="1">
    <source>
        <dbReference type="ARBA" id="ARBA00010815"/>
    </source>
</evidence>
<protein>
    <submittedName>
        <fullName evidence="7">Cyclopropane-fatty-acyl-phospholipid synthase family protein</fullName>
    </submittedName>
</protein>
<dbReference type="RefSeq" id="WP_252818369.1">
    <property type="nucleotide sequence ID" value="NZ_JAMXQS010000004.1"/>
</dbReference>
<evidence type="ECO:0000259" key="6">
    <source>
        <dbReference type="Pfam" id="PF25371"/>
    </source>
</evidence>
<evidence type="ECO:0000313" key="8">
    <source>
        <dbReference type="Proteomes" id="UP001205906"/>
    </source>
</evidence>
<dbReference type="EMBL" id="JAMXQS010000004">
    <property type="protein sequence ID" value="MCO6050077.1"/>
    <property type="molecule type" value="Genomic_DNA"/>
</dbReference>
<evidence type="ECO:0000256" key="3">
    <source>
        <dbReference type="ARBA" id="ARBA00022679"/>
    </source>
</evidence>
<dbReference type="InterPro" id="IPR003333">
    <property type="entry name" value="CMAS"/>
</dbReference>
<keyword evidence="5" id="KW-0443">Lipid metabolism</keyword>
<dbReference type="PANTHER" id="PTHR43667">
    <property type="entry name" value="CYCLOPROPANE-FATTY-ACYL-PHOSPHOLIPID SYNTHASE"/>
    <property type="match status" value="1"/>
</dbReference>
<evidence type="ECO:0000256" key="2">
    <source>
        <dbReference type="ARBA" id="ARBA00022603"/>
    </source>
</evidence>
<comment type="similarity">
    <text evidence="1">Belongs to the CFA/CMAS family.</text>
</comment>
<feature type="domain" description="DUF7884" evidence="6">
    <location>
        <begin position="17"/>
        <end position="85"/>
    </location>
</feature>
<evidence type="ECO:0000313" key="7">
    <source>
        <dbReference type="EMBL" id="MCO6050077.1"/>
    </source>
</evidence>
<proteinExistence type="inferred from homology"/>
<sequence>MSGLLLRALSRFMAKGNLVVLLPDGTRYELGDGSGPRVVLRIETAHAMRTMLADASLGFAENYMNGEISIEEGDILDLLQLAFINGNYEHATGPLAALKSGAAYLFRRLQQINTAGRSRANVHHHYDLSNEMYRLFLDPDMQYSCAYFEHPGQGLDEAQLAKKRHIAAKLRVQPGQSVLDIGSGWGGLGLYLARNLGASVQGVTLSDEQLAVARERAVGEGLDDLVRFDLRDYRSLDTRFDRIVSVGMFEHVGINHFASFFEKVAELLKDDGVMLLHTIGRSGPPAATDAFIRKHIFPGGYIPSMSEVLPVIERAGLVLTDVEILRFHYAQTLKAWRERFNAHREEVVALLDERFFRMWNLYLAGSEAAFRWGDLVVFQFQLAHAKNALPLTRDYIANEEEKLRQLENSESVRPPPGLNVAA</sequence>
<dbReference type="CDD" id="cd02440">
    <property type="entry name" value="AdoMet_MTases"/>
    <property type="match status" value="1"/>
</dbReference>
<dbReference type="InterPro" id="IPR057206">
    <property type="entry name" value="DUF7884"/>
</dbReference>
<evidence type="ECO:0000256" key="5">
    <source>
        <dbReference type="ARBA" id="ARBA00023098"/>
    </source>
</evidence>
<comment type="caution">
    <text evidence="7">The sequence shown here is derived from an EMBL/GenBank/DDBJ whole genome shotgun (WGS) entry which is preliminary data.</text>
</comment>
<dbReference type="Pfam" id="PF25371">
    <property type="entry name" value="DUF7884"/>
    <property type="match status" value="1"/>
</dbReference>
<name>A0ABT1C5M2_9HYPH</name>
<keyword evidence="8" id="KW-1185">Reference proteome</keyword>
<keyword evidence="4" id="KW-0949">S-adenosyl-L-methionine</keyword>
<keyword evidence="3" id="KW-0808">Transferase</keyword>
<keyword evidence="2" id="KW-0489">Methyltransferase</keyword>
<dbReference type="Proteomes" id="UP001205906">
    <property type="component" value="Unassembled WGS sequence"/>
</dbReference>
<dbReference type="PIRSF" id="PIRSF003085">
    <property type="entry name" value="CMAS"/>
    <property type="match status" value="1"/>
</dbReference>
<dbReference type="Gene3D" id="3.40.50.150">
    <property type="entry name" value="Vaccinia Virus protein VP39"/>
    <property type="match status" value="1"/>
</dbReference>
<organism evidence="7 8">
    <name type="scientific">Mesorhizobium liriopis</name>
    <dbReference type="NCBI Taxonomy" id="2953882"/>
    <lineage>
        <taxon>Bacteria</taxon>
        <taxon>Pseudomonadati</taxon>
        <taxon>Pseudomonadota</taxon>
        <taxon>Alphaproteobacteria</taxon>
        <taxon>Hyphomicrobiales</taxon>
        <taxon>Phyllobacteriaceae</taxon>
        <taxon>Mesorhizobium</taxon>
    </lineage>
</organism>
<dbReference type="InterPro" id="IPR050723">
    <property type="entry name" value="CFA/CMAS"/>
</dbReference>
<dbReference type="Pfam" id="PF02353">
    <property type="entry name" value="CMAS"/>
    <property type="match status" value="1"/>
</dbReference>